<gene>
    <name evidence="2" type="ORF">MKP09_08690</name>
</gene>
<dbReference type="EMBL" id="JAKWBL010000001">
    <property type="protein sequence ID" value="MCH5597977.1"/>
    <property type="molecule type" value="Genomic_DNA"/>
</dbReference>
<keyword evidence="1" id="KW-0732">Signal</keyword>
<feature type="chain" id="PRO_5046230788" description="DUF3868 domain-containing protein" evidence="1">
    <location>
        <begin position="22"/>
        <end position="150"/>
    </location>
</feature>
<organism evidence="2 3">
    <name type="scientific">Niabella ginsengisoli</name>
    <dbReference type="NCBI Taxonomy" id="522298"/>
    <lineage>
        <taxon>Bacteria</taxon>
        <taxon>Pseudomonadati</taxon>
        <taxon>Bacteroidota</taxon>
        <taxon>Chitinophagia</taxon>
        <taxon>Chitinophagales</taxon>
        <taxon>Chitinophagaceae</taxon>
        <taxon>Niabella</taxon>
    </lineage>
</organism>
<comment type="caution">
    <text evidence="2">The sequence shown here is derived from an EMBL/GenBank/DDBJ whole genome shotgun (WGS) entry which is preliminary data.</text>
</comment>
<feature type="signal peptide" evidence="1">
    <location>
        <begin position="1"/>
        <end position="21"/>
    </location>
</feature>
<dbReference type="RefSeq" id="WP_240827326.1">
    <property type="nucleotide sequence ID" value="NZ_JAKWBL010000001.1"/>
</dbReference>
<dbReference type="Proteomes" id="UP001202248">
    <property type="component" value="Unassembled WGS sequence"/>
</dbReference>
<reference evidence="2 3" key="1">
    <citation type="submission" date="2022-02" db="EMBL/GenBank/DDBJ databases">
        <authorList>
            <person name="Min J."/>
        </authorList>
    </citation>
    <scope>NUCLEOTIDE SEQUENCE [LARGE SCALE GENOMIC DNA]</scope>
    <source>
        <strain evidence="2 3">GR10-1</strain>
    </source>
</reference>
<keyword evidence="3" id="KW-1185">Reference proteome</keyword>
<protein>
    <recommendedName>
        <fullName evidence="4">DUF3868 domain-containing protein</fullName>
    </recommendedName>
</protein>
<name>A0ABS9SHZ2_9BACT</name>
<sequence>MIKMLSRLLYILLLFCSVAKAQISQYPVTGNLFIKPPYSANLSDYANPMLDKLRLSLTLNDINLSGKRVELRFFIKQQGRMLAQSAPVVTNAPQLILDGGVPQQLTQIELAPFLDTKTCKGCRKYTTAMACPKMYIAWALKCMTKPPATC</sequence>
<evidence type="ECO:0000313" key="2">
    <source>
        <dbReference type="EMBL" id="MCH5597977.1"/>
    </source>
</evidence>
<evidence type="ECO:0000256" key="1">
    <source>
        <dbReference type="SAM" id="SignalP"/>
    </source>
</evidence>
<evidence type="ECO:0008006" key="4">
    <source>
        <dbReference type="Google" id="ProtNLM"/>
    </source>
</evidence>
<proteinExistence type="predicted"/>
<evidence type="ECO:0000313" key="3">
    <source>
        <dbReference type="Proteomes" id="UP001202248"/>
    </source>
</evidence>
<accession>A0ABS9SHZ2</accession>